<evidence type="ECO:0000313" key="2">
    <source>
        <dbReference type="Proteomes" id="UP000243591"/>
    </source>
</evidence>
<dbReference type="RefSeq" id="WP_029092501.1">
    <property type="nucleotide sequence ID" value="NZ_CBCPHX010000001.1"/>
</dbReference>
<dbReference type="GO" id="GO:0005737">
    <property type="term" value="C:cytoplasm"/>
    <property type="evidence" value="ECO:0007669"/>
    <property type="project" value="TreeGrafter"/>
</dbReference>
<dbReference type="SUPFAM" id="SSF53254">
    <property type="entry name" value="Phosphoglycerate mutase-like"/>
    <property type="match status" value="1"/>
</dbReference>
<dbReference type="EMBL" id="CP023483">
    <property type="protein sequence ID" value="ATF26903.1"/>
    <property type="molecule type" value="Genomic_DNA"/>
</dbReference>
<dbReference type="PANTHER" id="PTHR48100:SF59">
    <property type="entry name" value="ADENOSYLCOBALAMIN_ALPHA-RIBAZOLE PHOSPHATASE"/>
    <property type="match status" value="1"/>
</dbReference>
<accession>A0A1D2LHN6</accession>
<organism evidence="1 2">
    <name type="scientific">Brochothrix thermosphacta</name>
    <name type="common">Microbacterium thermosphactum</name>
    <dbReference type="NCBI Taxonomy" id="2756"/>
    <lineage>
        <taxon>Bacteria</taxon>
        <taxon>Bacillati</taxon>
        <taxon>Bacillota</taxon>
        <taxon>Bacilli</taxon>
        <taxon>Bacillales</taxon>
        <taxon>Listeriaceae</taxon>
        <taxon>Brochothrix</taxon>
    </lineage>
</organism>
<dbReference type="Pfam" id="PF00300">
    <property type="entry name" value="His_Phos_1"/>
    <property type="match status" value="1"/>
</dbReference>
<dbReference type="SMART" id="SM00855">
    <property type="entry name" value="PGAM"/>
    <property type="match status" value="1"/>
</dbReference>
<name>A0A1D2LHN6_BROTH</name>
<reference evidence="1 2" key="1">
    <citation type="submission" date="2017-09" db="EMBL/GenBank/DDBJ databases">
        <title>Complete Genome Sequences of Two Strains of the Meat Spoilage Bacterium Brochothrix thermosphacta Isolated from Ground Chicken.</title>
        <authorList>
            <person name="Paoli G.C."/>
            <person name="Wijey C."/>
            <person name="Chen C.-Y."/>
            <person name="Nguyen L."/>
            <person name="Yan X."/>
            <person name="Irwin P.L."/>
        </authorList>
    </citation>
    <scope>NUCLEOTIDE SEQUENCE [LARGE SCALE GENOMIC DNA]</scope>
    <source>
        <strain evidence="1 2">BI</strain>
    </source>
</reference>
<protein>
    <submittedName>
        <fullName evidence="1">Histidine phosphatase family protein</fullName>
    </submittedName>
</protein>
<dbReference type="InterPro" id="IPR029033">
    <property type="entry name" value="His_PPase_superfam"/>
</dbReference>
<dbReference type="Proteomes" id="UP000243591">
    <property type="component" value="Chromosome"/>
</dbReference>
<dbReference type="OrthoDB" id="2185101at2"/>
<keyword evidence="2" id="KW-1185">Reference proteome</keyword>
<evidence type="ECO:0000313" key="1">
    <source>
        <dbReference type="EMBL" id="ATF26903.1"/>
    </source>
</evidence>
<dbReference type="CDD" id="cd07067">
    <property type="entry name" value="HP_PGM_like"/>
    <property type="match status" value="1"/>
</dbReference>
<dbReference type="GO" id="GO:0016791">
    <property type="term" value="F:phosphatase activity"/>
    <property type="evidence" value="ECO:0007669"/>
    <property type="project" value="TreeGrafter"/>
</dbReference>
<proteinExistence type="predicted"/>
<dbReference type="Gene3D" id="3.40.50.1240">
    <property type="entry name" value="Phosphoglycerate mutase-like"/>
    <property type="match status" value="1"/>
</dbReference>
<dbReference type="InterPro" id="IPR013078">
    <property type="entry name" value="His_Pase_superF_clade-1"/>
</dbReference>
<dbReference type="PANTHER" id="PTHR48100">
    <property type="entry name" value="BROAD-SPECIFICITY PHOSPHATASE YOR283W-RELATED"/>
    <property type="match status" value="1"/>
</dbReference>
<dbReference type="KEGG" id="bths:CNY62_11350"/>
<gene>
    <name evidence="1" type="ORF">CNY62_11350</name>
</gene>
<dbReference type="GeneID" id="66536329"/>
<dbReference type="AlphaFoldDB" id="A0A1D2LHN6"/>
<dbReference type="InterPro" id="IPR050275">
    <property type="entry name" value="PGM_Phosphatase"/>
</dbReference>
<dbReference type="STRING" id="2756.BFR44_04715"/>
<sequence length="188" mass="21409">MTKIIFVRHAEKEKNIEVADRERPLTAAGILASEALVQQLEAYCFDRIFSSPFKRAMDTVEPLAKANKLNVEEVIALQERLVKRAGIEKPDDYVARQWEDFNYKLAGGESLNEVQKRLIDTIEQLVIAFPTETVLIGTHGTALATILNYYDETFGIEQYKKLKPKMPYAVEMIFQGKKLITTNVLKLS</sequence>